<dbReference type="PANTHER" id="PTHR30572:SF4">
    <property type="entry name" value="ABC TRANSPORTER PERMEASE YTRF"/>
    <property type="match status" value="1"/>
</dbReference>
<dbReference type="AlphaFoldDB" id="A0A5C1QLW9"/>
<proteinExistence type="inferred from homology"/>
<keyword evidence="3 7" id="KW-0812">Transmembrane</keyword>
<dbReference type="KEGG" id="ock:EXM22_09500"/>
<evidence type="ECO:0000256" key="5">
    <source>
        <dbReference type="ARBA" id="ARBA00023136"/>
    </source>
</evidence>
<keyword evidence="4 7" id="KW-1133">Transmembrane helix</keyword>
<dbReference type="OrthoDB" id="367600at2"/>
<dbReference type="Pfam" id="PF12704">
    <property type="entry name" value="MacB_PCD"/>
    <property type="match status" value="1"/>
</dbReference>
<evidence type="ECO:0000256" key="6">
    <source>
        <dbReference type="ARBA" id="ARBA00038076"/>
    </source>
</evidence>
<organism evidence="10 11">
    <name type="scientific">Oceanispirochaeta crateris</name>
    <dbReference type="NCBI Taxonomy" id="2518645"/>
    <lineage>
        <taxon>Bacteria</taxon>
        <taxon>Pseudomonadati</taxon>
        <taxon>Spirochaetota</taxon>
        <taxon>Spirochaetia</taxon>
        <taxon>Spirochaetales</taxon>
        <taxon>Spirochaetaceae</taxon>
        <taxon>Oceanispirochaeta</taxon>
    </lineage>
</organism>
<evidence type="ECO:0000256" key="3">
    <source>
        <dbReference type="ARBA" id="ARBA00022692"/>
    </source>
</evidence>
<feature type="domain" description="ABC3 transporter permease C-terminal" evidence="8">
    <location>
        <begin position="306"/>
        <end position="429"/>
    </location>
</feature>
<dbReference type="InterPro" id="IPR003838">
    <property type="entry name" value="ABC3_permease_C"/>
</dbReference>
<dbReference type="InterPro" id="IPR025857">
    <property type="entry name" value="MacB_PCD"/>
</dbReference>
<evidence type="ECO:0000313" key="10">
    <source>
        <dbReference type="EMBL" id="QEN08209.1"/>
    </source>
</evidence>
<feature type="transmembrane region" description="Helical" evidence="7">
    <location>
        <begin position="304"/>
        <end position="328"/>
    </location>
</feature>
<evidence type="ECO:0000259" key="8">
    <source>
        <dbReference type="Pfam" id="PF02687"/>
    </source>
</evidence>
<keyword evidence="2" id="KW-1003">Cell membrane</keyword>
<evidence type="ECO:0000259" key="9">
    <source>
        <dbReference type="Pfam" id="PF12704"/>
    </source>
</evidence>
<evidence type="ECO:0000256" key="4">
    <source>
        <dbReference type="ARBA" id="ARBA00022989"/>
    </source>
</evidence>
<comment type="similarity">
    <text evidence="6">Belongs to the ABC-4 integral membrane protein family.</text>
</comment>
<evidence type="ECO:0000313" key="11">
    <source>
        <dbReference type="Proteomes" id="UP000324209"/>
    </source>
</evidence>
<dbReference type="EMBL" id="CP036150">
    <property type="protein sequence ID" value="QEN08209.1"/>
    <property type="molecule type" value="Genomic_DNA"/>
</dbReference>
<accession>A0A5C1QLW9</accession>
<dbReference type="Pfam" id="PF02687">
    <property type="entry name" value="FtsX"/>
    <property type="match status" value="1"/>
</dbReference>
<evidence type="ECO:0000256" key="1">
    <source>
        <dbReference type="ARBA" id="ARBA00004651"/>
    </source>
</evidence>
<dbReference type="Proteomes" id="UP000324209">
    <property type="component" value="Chromosome"/>
</dbReference>
<evidence type="ECO:0000256" key="7">
    <source>
        <dbReference type="SAM" id="Phobius"/>
    </source>
</evidence>
<dbReference type="InterPro" id="IPR050250">
    <property type="entry name" value="Macrolide_Exporter_MacB"/>
</dbReference>
<keyword evidence="5 7" id="KW-0472">Membrane</keyword>
<feature type="transmembrane region" description="Helical" evidence="7">
    <location>
        <begin position="351"/>
        <end position="378"/>
    </location>
</feature>
<dbReference type="GO" id="GO:0005886">
    <property type="term" value="C:plasma membrane"/>
    <property type="evidence" value="ECO:0007669"/>
    <property type="project" value="UniProtKB-SubCell"/>
</dbReference>
<protein>
    <submittedName>
        <fullName evidence="10">ABC transporter permease</fullName>
    </submittedName>
</protein>
<comment type="subcellular location">
    <subcellularLocation>
        <location evidence="1">Cell membrane</location>
        <topology evidence="1">Multi-pass membrane protein</topology>
    </subcellularLocation>
</comment>
<name>A0A5C1QLW9_9SPIO</name>
<sequence>MMKKFINMLIRNWSGSSVKILLTLGAVALGTGILILTNSAGLILEEQITAEMDKEGLILYVANGEWDSLGKVEEARPTEWDSTAPSVLLSDLDSINFAVPLITPAFNQVTTEGKSYNLRNAVGSGPAYFNVFSLDIIAGNPMTDNDLEMGLKKVWISSEMAELLYGSVDAAVGKWIQPPGEMLNRGRPGGQAQNVVQQYSVTGVFESPSEVTRRSYGIGDMIYPYTALITAGGNKQMMLDMMSAQFVVQADGKSVEKLSSSIRQVLTSNFGDDLSIIIWEGSTRGTSSYMEELRQSVNVFTVSLSILGIVLLLTSSLGIFSIMVVEALNRRKDIALERALGASKKDVIKEFWMWSLTLSLTGAMIGVILSLALAGPVLNTLSPLVGEVSAQFSEAAGIKLLSVFRGVFFAVLFGGVLGILPSFSAVKGNIAETLREA</sequence>
<feature type="transmembrane region" description="Helical" evidence="7">
    <location>
        <begin position="398"/>
        <end position="420"/>
    </location>
</feature>
<feature type="domain" description="MacB-like periplasmic core" evidence="9">
    <location>
        <begin position="21"/>
        <end position="264"/>
    </location>
</feature>
<evidence type="ECO:0000256" key="2">
    <source>
        <dbReference type="ARBA" id="ARBA00022475"/>
    </source>
</evidence>
<dbReference type="RefSeq" id="WP_149486289.1">
    <property type="nucleotide sequence ID" value="NZ_CP036150.1"/>
</dbReference>
<gene>
    <name evidence="10" type="ORF">EXM22_09500</name>
</gene>
<reference evidence="10 11" key="1">
    <citation type="submission" date="2019-02" db="EMBL/GenBank/DDBJ databases">
        <title>Complete Genome Sequence and Methylome Analysis of free living Spirochaetas.</title>
        <authorList>
            <person name="Fomenkov A."/>
            <person name="Dubinina G."/>
            <person name="Leshcheva N."/>
            <person name="Mikheeva N."/>
            <person name="Grabovich M."/>
            <person name="Vincze T."/>
            <person name="Roberts R.J."/>
        </authorList>
    </citation>
    <scope>NUCLEOTIDE SEQUENCE [LARGE SCALE GENOMIC DNA]</scope>
    <source>
        <strain evidence="10 11">K2</strain>
    </source>
</reference>
<dbReference type="PANTHER" id="PTHR30572">
    <property type="entry name" value="MEMBRANE COMPONENT OF TRANSPORTER-RELATED"/>
    <property type="match status" value="1"/>
</dbReference>
<dbReference type="GO" id="GO:0022857">
    <property type="term" value="F:transmembrane transporter activity"/>
    <property type="evidence" value="ECO:0007669"/>
    <property type="project" value="TreeGrafter"/>
</dbReference>
<keyword evidence="11" id="KW-1185">Reference proteome</keyword>